<dbReference type="CDD" id="cd01146">
    <property type="entry name" value="FhuD"/>
    <property type="match status" value="1"/>
</dbReference>
<dbReference type="Pfam" id="PF01497">
    <property type="entry name" value="Peripla_BP_2"/>
    <property type="match status" value="1"/>
</dbReference>
<evidence type="ECO:0000313" key="8">
    <source>
        <dbReference type="Proteomes" id="UP001597018"/>
    </source>
</evidence>
<dbReference type="EMBL" id="JBHTIW010000024">
    <property type="protein sequence ID" value="MFD0922756.1"/>
    <property type="molecule type" value="Genomic_DNA"/>
</dbReference>
<evidence type="ECO:0000256" key="1">
    <source>
        <dbReference type="ARBA" id="ARBA00004196"/>
    </source>
</evidence>
<evidence type="ECO:0000256" key="2">
    <source>
        <dbReference type="ARBA" id="ARBA00008814"/>
    </source>
</evidence>
<feature type="chain" id="PRO_5046951219" evidence="5">
    <location>
        <begin position="25"/>
        <end position="332"/>
    </location>
</feature>
<dbReference type="PANTHER" id="PTHR30532">
    <property type="entry name" value="IRON III DICITRATE-BINDING PERIPLASMIC PROTEIN"/>
    <property type="match status" value="1"/>
</dbReference>
<comment type="caution">
    <text evidence="7">The sequence shown here is derived from an EMBL/GenBank/DDBJ whole genome shotgun (WGS) entry which is preliminary data.</text>
</comment>
<evidence type="ECO:0000313" key="7">
    <source>
        <dbReference type="EMBL" id="MFD0922756.1"/>
    </source>
</evidence>
<dbReference type="InterPro" id="IPR002491">
    <property type="entry name" value="ABC_transptr_periplasmic_BD"/>
</dbReference>
<accession>A0ABW3FWB3</accession>
<evidence type="ECO:0000256" key="5">
    <source>
        <dbReference type="SAM" id="SignalP"/>
    </source>
</evidence>
<dbReference type="InterPro" id="IPR051313">
    <property type="entry name" value="Bact_iron-sidero_bind"/>
</dbReference>
<evidence type="ECO:0000256" key="3">
    <source>
        <dbReference type="ARBA" id="ARBA00022448"/>
    </source>
</evidence>
<name>A0ABW3FWB3_9PSEU</name>
<proteinExistence type="inferred from homology"/>
<feature type="signal peptide" evidence="5">
    <location>
        <begin position="1"/>
        <end position="24"/>
    </location>
</feature>
<gene>
    <name evidence="7" type="ORF">ACFQ16_23670</name>
</gene>
<comment type="similarity">
    <text evidence="2">Belongs to the bacterial solute-binding protein 8 family.</text>
</comment>
<reference evidence="8" key="1">
    <citation type="journal article" date="2019" name="Int. J. Syst. Evol. Microbiol.">
        <title>The Global Catalogue of Microorganisms (GCM) 10K type strain sequencing project: providing services to taxonomists for standard genome sequencing and annotation.</title>
        <authorList>
            <consortium name="The Broad Institute Genomics Platform"/>
            <consortium name="The Broad Institute Genome Sequencing Center for Infectious Disease"/>
            <person name="Wu L."/>
            <person name="Ma J."/>
        </authorList>
    </citation>
    <scope>NUCLEOTIDE SEQUENCE [LARGE SCALE GENOMIC DNA]</scope>
    <source>
        <strain evidence="8">CCUG 56401</strain>
    </source>
</reference>
<keyword evidence="4 5" id="KW-0732">Signal</keyword>
<keyword evidence="3" id="KW-0813">Transport</keyword>
<dbReference type="PANTHER" id="PTHR30532:SF24">
    <property type="entry name" value="FERRIC ENTEROBACTIN-BINDING PERIPLASMIC PROTEIN FEPB"/>
    <property type="match status" value="1"/>
</dbReference>
<dbReference type="Gene3D" id="3.40.50.1980">
    <property type="entry name" value="Nitrogenase molybdenum iron protein domain"/>
    <property type="match status" value="2"/>
</dbReference>
<keyword evidence="8" id="KW-1185">Reference proteome</keyword>
<dbReference type="SUPFAM" id="SSF53807">
    <property type="entry name" value="Helical backbone' metal receptor"/>
    <property type="match status" value="1"/>
</dbReference>
<feature type="domain" description="Fe/B12 periplasmic-binding" evidence="6">
    <location>
        <begin position="60"/>
        <end position="330"/>
    </location>
</feature>
<comment type="subcellular location">
    <subcellularLocation>
        <location evidence="1">Cell envelope</location>
    </subcellularLocation>
</comment>
<evidence type="ECO:0000259" key="6">
    <source>
        <dbReference type="PROSITE" id="PS50983"/>
    </source>
</evidence>
<dbReference type="Proteomes" id="UP001597018">
    <property type="component" value="Unassembled WGS sequence"/>
</dbReference>
<dbReference type="RefSeq" id="WP_263247561.1">
    <property type="nucleotide sequence ID" value="NZ_BAABLT010000038.1"/>
</dbReference>
<dbReference type="PROSITE" id="PS50983">
    <property type="entry name" value="FE_B12_PBP"/>
    <property type="match status" value="1"/>
</dbReference>
<protein>
    <submittedName>
        <fullName evidence="7">Iron-siderophore ABC transporter substrate-binding protein</fullName>
    </submittedName>
</protein>
<sequence length="332" mass="34692">MVGVRSRRWGRLGVCLLVAALALAGCGSPAPTASGPAGEGFPVTVSTAFGDVTVPSRPKRVVALGWGDAEVALMLGVQPVGAADWLPVGGDGVPPWVPPDERYAAAPTMLGTTEVNLEALAALEPDLILDTRASGDRNRYQKLSSLGAPVVSIPRGGESYRTSWQQQLDLVGRALGRPAEAARVRADLDARFRRAAAEHPEFAGKTAVVGSKTSRGYGAYVNGDSRVEFLQRLGFRQSPKVQQHAGSGFSLPISTERTDLLDADVTVLTPIGVPAEAITGDPLFRAVRSVRDGRSLVLSDPAVALAFASGTPGGLAHALDEVVPRLAQVVPR</sequence>
<organism evidence="7 8">
    <name type="scientific">Saccharopolyspora rosea</name>
    <dbReference type="NCBI Taxonomy" id="524884"/>
    <lineage>
        <taxon>Bacteria</taxon>
        <taxon>Bacillati</taxon>
        <taxon>Actinomycetota</taxon>
        <taxon>Actinomycetes</taxon>
        <taxon>Pseudonocardiales</taxon>
        <taxon>Pseudonocardiaceae</taxon>
        <taxon>Saccharopolyspora</taxon>
    </lineage>
</organism>
<evidence type="ECO:0000256" key="4">
    <source>
        <dbReference type="ARBA" id="ARBA00022729"/>
    </source>
</evidence>
<dbReference type="PROSITE" id="PS51257">
    <property type="entry name" value="PROKAR_LIPOPROTEIN"/>
    <property type="match status" value="1"/>
</dbReference>